<dbReference type="InterPro" id="IPR050187">
    <property type="entry name" value="Lipid_Phosphate_FormReg"/>
</dbReference>
<feature type="domain" description="DAGKc" evidence="13">
    <location>
        <begin position="2"/>
        <end position="138"/>
    </location>
</feature>
<keyword evidence="12" id="KW-1208">Phospholipid metabolism</keyword>
<dbReference type="GO" id="GO:0008654">
    <property type="term" value="P:phospholipid biosynthetic process"/>
    <property type="evidence" value="ECO:0007669"/>
    <property type="project" value="UniProtKB-KW"/>
</dbReference>
<evidence type="ECO:0000256" key="1">
    <source>
        <dbReference type="ARBA" id="ARBA00001946"/>
    </source>
</evidence>
<dbReference type="InterPro" id="IPR005218">
    <property type="entry name" value="Diacylglycerol/lipid_kinase"/>
</dbReference>
<accession>A0A437SUP9</accession>
<comment type="cofactor">
    <cofactor evidence="1">
        <name>Mg(2+)</name>
        <dbReference type="ChEBI" id="CHEBI:18420"/>
    </cofactor>
</comment>
<keyword evidence="9" id="KW-0460">Magnesium</keyword>
<comment type="similarity">
    <text evidence="2">Belongs to the diacylglycerol/lipid kinase family.</text>
</comment>
<keyword evidence="4" id="KW-0808">Transferase</keyword>
<dbReference type="PANTHER" id="PTHR12358:SF106">
    <property type="entry name" value="LIPID KINASE YEGS"/>
    <property type="match status" value="1"/>
</dbReference>
<keyword evidence="5" id="KW-0479">Metal-binding</keyword>
<dbReference type="EMBL" id="RXIA01000015">
    <property type="protein sequence ID" value="RVU70668.1"/>
    <property type="molecule type" value="Genomic_DNA"/>
</dbReference>
<keyword evidence="7 14" id="KW-0418">Kinase</keyword>
<dbReference type="InterPro" id="IPR016064">
    <property type="entry name" value="NAD/diacylglycerol_kinase_sf"/>
</dbReference>
<keyword evidence="10" id="KW-0443">Lipid metabolism</keyword>
<reference evidence="14 15" key="1">
    <citation type="submission" date="2018-12" db="EMBL/GenBank/DDBJ databases">
        <authorList>
            <person name="Meng J."/>
        </authorList>
    </citation>
    <scope>NUCLEOTIDE SEQUENCE [LARGE SCALE GENOMIC DNA]</scope>
    <source>
        <strain evidence="14 15">HT111-2</strain>
    </source>
</reference>
<evidence type="ECO:0000256" key="6">
    <source>
        <dbReference type="ARBA" id="ARBA00022741"/>
    </source>
</evidence>
<evidence type="ECO:0000256" key="3">
    <source>
        <dbReference type="ARBA" id="ARBA00022516"/>
    </source>
</evidence>
<dbReference type="InterPro" id="IPR001206">
    <property type="entry name" value="Diacylglycerol_kinase_cat_dom"/>
</dbReference>
<evidence type="ECO:0000256" key="9">
    <source>
        <dbReference type="ARBA" id="ARBA00022842"/>
    </source>
</evidence>
<protein>
    <submittedName>
        <fullName evidence="14">Diacylglycerol kinase family lipid kinase</fullName>
    </submittedName>
</protein>
<evidence type="ECO:0000256" key="5">
    <source>
        <dbReference type="ARBA" id="ARBA00022723"/>
    </source>
</evidence>
<dbReference type="SUPFAM" id="SSF111331">
    <property type="entry name" value="NAD kinase/diacylglycerol kinase-like"/>
    <property type="match status" value="1"/>
</dbReference>
<dbReference type="InterPro" id="IPR017438">
    <property type="entry name" value="ATP-NAD_kinase_N"/>
</dbReference>
<evidence type="ECO:0000313" key="15">
    <source>
        <dbReference type="Proteomes" id="UP000288291"/>
    </source>
</evidence>
<evidence type="ECO:0000256" key="4">
    <source>
        <dbReference type="ARBA" id="ARBA00022679"/>
    </source>
</evidence>
<evidence type="ECO:0000256" key="11">
    <source>
        <dbReference type="ARBA" id="ARBA00023209"/>
    </source>
</evidence>
<sequence length="314" mass="35330">MKVTSQLNIFLNPISGNGKALQVYRKLKQLLQKEEIQYQTYIGPHPNSLYTRVQEYAASPHPAEEVIVVIGRDGTFNEVLNGLKHSPRPNLPLAYLPAGSGNDFARAAGLTTDPQEFIKRISQAKTVTVDCGSFTYASEPEKRHYFVNNFGIGFDAYVVHLSNNQKLKNELNHFHLGKFIYGLNILSVLRKQNTFAVTIKTAEKSYHYGDAYFVTTTNHPYFGGGIAILPSANIESHVLDTVVVEKPGLGKFIRLFAKLLKDGSHVTDPQFHDIQAKEIHVETHKPQYRQIDGEDGERASYAVTFRIDHFNLIK</sequence>
<evidence type="ECO:0000259" key="13">
    <source>
        <dbReference type="PROSITE" id="PS50146"/>
    </source>
</evidence>
<keyword evidence="8" id="KW-0067">ATP-binding</keyword>
<dbReference type="Pfam" id="PF00781">
    <property type="entry name" value="DAGK_cat"/>
    <property type="match status" value="1"/>
</dbReference>
<proteinExistence type="inferred from homology"/>
<evidence type="ECO:0000313" key="14">
    <source>
        <dbReference type="EMBL" id="RVU70668.1"/>
    </source>
</evidence>
<gene>
    <name evidence="14" type="ORF">EJK17_06600</name>
</gene>
<dbReference type="Proteomes" id="UP000288291">
    <property type="component" value="Unassembled WGS sequence"/>
</dbReference>
<dbReference type="PROSITE" id="PS50146">
    <property type="entry name" value="DAGK"/>
    <property type="match status" value="1"/>
</dbReference>
<keyword evidence="15" id="KW-1185">Reference proteome</keyword>
<evidence type="ECO:0000256" key="8">
    <source>
        <dbReference type="ARBA" id="ARBA00022840"/>
    </source>
</evidence>
<evidence type="ECO:0000256" key="10">
    <source>
        <dbReference type="ARBA" id="ARBA00023098"/>
    </source>
</evidence>
<dbReference type="Gene3D" id="3.40.50.10330">
    <property type="entry name" value="Probable inorganic polyphosphate/atp-NAD kinase, domain 1"/>
    <property type="match status" value="1"/>
</dbReference>
<evidence type="ECO:0000256" key="2">
    <source>
        <dbReference type="ARBA" id="ARBA00005983"/>
    </source>
</evidence>
<dbReference type="AlphaFoldDB" id="A0A437SUP9"/>
<keyword evidence="11" id="KW-0594">Phospholipid biosynthesis</keyword>
<dbReference type="Pfam" id="PF19279">
    <property type="entry name" value="YegS_C"/>
    <property type="match status" value="1"/>
</dbReference>
<evidence type="ECO:0000256" key="7">
    <source>
        <dbReference type="ARBA" id="ARBA00022777"/>
    </source>
</evidence>
<dbReference type="PANTHER" id="PTHR12358">
    <property type="entry name" value="SPHINGOSINE KINASE"/>
    <property type="match status" value="1"/>
</dbReference>
<dbReference type="GO" id="GO:0005524">
    <property type="term" value="F:ATP binding"/>
    <property type="evidence" value="ECO:0007669"/>
    <property type="project" value="UniProtKB-KW"/>
</dbReference>
<organism evidence="14 15">
    <name type="scientific">Lactobacillus xujianguonis</name>
    <dbReference type="NCBI Taxonomy" id="2495899"/>
    <lineage>
        <taxon>Bacteria</taxon>
        <taxon>Bacillati</taxon>
        <taxon>Bacillota</taxon>
        <taxon>Bacilli</taxon>
        <taxon>Lactobacillales</taxon>
        <taxon>Lactobacillaceae</taxon>
        <taxon>Lactobacillus</taxon>
    </lineage>
</organism>
<dbReference type="NCBIfam" id="TIGR00147">
    <property type="entry name" value="YegS/Rv2252/BmrU family lipid kinase"/>
    <property type="match status" value="1"/>
</dbReference>
<keyword evidence="6" id="KW-0547">Nucleotide-binding</keyword>
<keyword evidence="3" id="KW-0444">Lipid biosynthesis</keyword>
<dbReference type="InterPro" id="IPR045540">
    <property type="entry name" value="YegS/DAGK_C"/>
</dbReference>
<comment type="caution">
    <text evidence="14">The sequence shown here is derived from an EMBL/GenBank/DDBJ whole genome shotgun (WGS) entry which is preliminary data.</text>
</comment>
<dbReference type="SMART" id="SM00046">
    <property type="entry name" value="DAGKc"/>
    <property type="match status" value="1"/>
</dbReference>
<dbReference type="Gene3D" id="2.60.200.40">
    <property type="match status" value="1"/>
</dbReference>
<evidence type="ECO:0000256" key="12">
    <source>
        <dbReference type="ARBA" id="ARBA00023264"/>
    </source>
</evidence>
<dbReference type="GO" id="GO:0004143">
    <property type="term" value="F:ATP-dependent diacylglycerol kinase activity"/>
    <property type="evidence" value="ECO:0007669"/>
    <property type="project" value="TreeGrafter"/>
</dbReference>
<dbReference type="GO" id="GO:0005886">
    <property type="term" value="C:plasma membrane"/>
    <property type="evidence" value="ECO:0007669"/>
    <property type="project" value="TreeGrafter"/>
</dbReference>
<dbReference type="GO" id="GO:0046872">
    <property type="term" value="F:metal ion binding"/>
    <property type="evidence" value="ECO:0007669"/>
    <property type="project" value="UniProtKB-KW"/>
</dbReference>
<name>A0A437SUP9_9LACO</name>